<evidence type="ECO:0000313" key="3">
    <source>
        <dbReference type="EMBL" id="KAF9763204.1"/>
    </source>
</evidence>
<comment type="caution">
    <text evidence="3">The sequence shown here is derived from an EMBL/GenBank/DDBJ whole genome shotgun (WGS) entry which is preliminary data.</text>
</comment>
<gene>
    <name evidence="3" type="ORF">NGRA_1433</name>
</gene>
<dbReference type="AlphaFoldDB" id="A0A9P6H023"/>
<accession>A0A9P6H023</accession>
<feature type="region of interest" description="Disordered" evidence="1">
    <location>
        <begin position="59"/>
        <end position="92"/>
    </location>
</feature>
<protein>
    <recommendedName>
        <fullName evidence="2">DUF5096 domain-containing protein</fullName>
    </recommendedName>
</protein>
<dbReference type="Pfam" id="PF17019">
    <property type="entry name" value="DUF5096"/>
    <property type="match status" value="1"/>
</dbReference>
<dbReference type="OrthoDB" id="2192089at2759"/>
<dbReference type="EMBL" id="SBJO01000091">
    <property type="protein sequence ID" value="KAF9763204.1"/>
    <property type="molecule type" value="Genomic_DNA"/>
</dbReference>
<dbReference type="InterPro" id="IPR031512">
    <property type="entry name" value="DUF5096"/>
</dbReference>
<dbReference type="Proteomes" id="UP000740883">
    <property type="component" value="Unassembled WGS sequence"/>
</dbReference>
<sequence>MEEYFERRMKFVTQGGSINGILKGFDEENEVFKIIINKEEFNLDVNDVLEMIPDSFTSDSLTSDTTSKTTSTNKTTSDTTGKTTSTSDTTNKTTSSIDLLVNQSQYNEILSLAFTKFGPTREEFVLCGAQNLLKLLRLLLKDSSNKIDIVLGDNSLYNSIGLTLARLSLLHGFDVRVVGNFEDIESLKYLFIFKQNGGSHSSRVRTTTDFIVNTSEDKEIEVDESVGGVVSFGVPSTHPVSYLVCFGASIYEKVKDRDYFYLIDVMIPEKIYCQYKLTRLGMRPAKKIKPNA</sequence>
<reference evidence="3 4" key="1">
    <citation type="journal article" date="2020" name="Genome Biol. Evol.">
        <title>Comparative genomics of strictly vertically transmitted, feminizing microsporidia endosymbionts of amphipod crustaceans.</title>
        <authorList>
            <person name="Cormier A."/>
            <person name="Chebbi M.A."/>
            <person name="Giraud I."/>
            <person name="Wattier R."/>
            <person name="Teixeira M."/>
            <person name="Gilbert C."/>
            <person name="Rigaud T."/>
            <person name="Cordaux R."/>
        </authorList>
    </citation>
    <scope>NUCLEOTIDE SEQUENCE [LARGE SCALE GENOMIC DNA]</scope>
    <source>
        <strain evidence="3 4">Ou3-Ou53</strain>
    </source>
</reference>
<name>A0A9P6H023_9MICR</name>
<evidence type="ECO:0000259" key="2">
    <source>
        <dbReference type="Pfam" id="PF17019"/>
    </source>
</evidence>
<proteinExistence type="predicted"/>
<evidence type="ECO:0000256" key="1">
    <source>
        <dbReference type="SAM" id="MobiDB-lite"/>
    </source>
</evidence>
<keyword evidence="4" id="KW-1185">Reference proteome</keyword>
<feature type="domain" description="DUF5096" evidence="2">
    <location>
        <begin position="102"/>
        <end position="283"/>
    </location>
</feature>
<organism evidence="3 4">
    <name type="scientific">Nosema granulosis</name>
    <dbReference type="NCBI Taxonomy" id="83296"/>
    <lineage>
        <taxon>Eukaryota</taxon>
        <taxon>Fungi</taxon>
        <taxon>Fungi incertae sedis</taxon>
        <taxon>Microsporidia</taxon>
        <taxon>Nosematidae</taxon>
        <taxon>Nosema</taxon>
    </lineage>
</organism>
<evidence type="ECO:0000313" key="4">
    <source>
        <dbReference type="Proteomes" id="UP000740883"/>
    </source>
</evidence>